<dbReference type="EMBL" id="WUQX01000001">
    <property type="protein sequence ID" value="MXP74327.1"/>
    <property type="molecule type" value="Genomic_DNA"/>
</dbReference>
<dbReference type="RefSeq" id="WP_159749536.1">
    <property type="nucleotide sequence ID" value="NZ_WUQX01000001.1"/>
</dbReference>
<evidence type="ECO:0000313" key="1">
    <source>
        <dbReference type="EMBL" id="MXP74327.1"/>
    </source>
</evidence>
<accession>A0A7X3MDK7</accession>
<protein>
    <submittedName>
        <fullName evidence="1">DUF885 family protein</fullName>
    </submittedName>
</protein>
<dbReference type="InterPro" id="IPR010281">
    <property type="entry name" value="DUF885"/>
</dbReference>
<reference evidence="1 2" key="1">
    <citation type="submission" date="2019-12" db="EMBL/GenBank/DDBJ databases">
        <title>Sporaefaciens musculi gen. nov., sp. nov., a novel bacterium isolated from the caecum of an obese mouse.</title>
        <authorList>
            <person name="Rasmussen T.S."/>
            <person name="Streidl T."/>
            <person name="Hitch T.C.A."/>
            <person name="Wortmann E."/>
            <person name="Deptula P."/>
            <person name="Hansen M."/>
            <person name="Nielsen D.S."/>
            <person name="Clavel T."/>
            <person name="Vogensen F.K."/>
        </authorList>
    </citation>
    <scope>NUCLEOTIDE SEQUENCE [LARGE SCALE GENOMIC DNA]</scope>
    <source>
        <strain evidence="1 2">WCA-9-b2</strain>
    </source>
</reference>
<gene>
    <name evidence="1" type="ORF">GN277_02485</name>
</gene>
<dbReference type="PANTHER" id="PTHR33361">
    <property type="entry name" value="GLR0591 PROTEIN"/>
    <property type="match status" value="1"/>
</dbReference>
<evidence type="ECO:0000313" key="2">
    <source>
        <dbReference type="Proteomes" id="UP000460412"/>
    </source>
</evidence>
<dbReference type="Proteomes" id="UP000460412">
    <property type="component" value="Unassembled WGS sequence"/>
</dbReference>
<dbReference type="AlphaFoldDB" id="A0A7X3MDK7"/>
<dbReference type="PANTHER" id="PTHR33361:SF2">
    <property type="entry name" value="DUF885 DOMAIN-CONTAINING PROTEIN"/>
    <property type="match status" value="1"/>
</dbReference>
<sequence>MSKKRSAIIASLFLAALFVSVVLFRHFSGNENQRFEAYTKELFRQEVAGSTISLHYTLKNPKSYGIEQAPITFGYCTTDTTAICASAENAIALLHSFDRNRLSKKNRLTYDILENYMVSARALAPYGLYEEPLAPLTGTQAQLPVLLSEYQFYSQSDIDTYLELLTKTPEYFHSILEFEQAKSASGLFMASYSADAIIAECQAFIDMGDQNYLYSSFEERLANAELPDEAKKSYIETNSEHIKNYIFPAYAELKEGLTALRETGKNNNGLCHLPDGRKFYELTVASETGSSRTIPELQQLTQGQMFKDLTDMQKILSPTAEGASVSSDLFKTQGTLLENPDPTAILNDLQDKLTDNFPKPPKVNTEIKYVQKSMEEYLSPAFYMIPAIDNPADNVIYINQGHLPDDLSLFTTLAHEGYPGHLYQTTYYASRKPDLIRNLLNYGGYVEGWATYSEMMSYYYAPVSKEQATLMQKNTSVILGLYALADMGIHYEGWTLLDAVSFFRSYGITDTDTIEKIYDLIIADPANYLKYYIGYVEFLEMKKEALEAWGDDFSQKKFHKAVLDIGPAPFDLVREYALKK</sequence>
<dbReference type="Pfam" id="PF05960">
    <property type="entry name" value="DUF885"/>
    <property type="match status" value="1"/>
</dbReference>
<organism evidence="1 2">
    <name type="scientific">Sporofaciens musculi</name>
    <dbReference type="NCBI Taxonomy" id="2681861"/>
    <lineage>
        <taxon>Bacteria</taxon>
        <taxon>Bacillati</taxon>
        <taxon>Bacillota</taxon>
        <taxon>Clostridia</taxon>
        <taxon>Lachnospirales</taxon>
        <taxon>Lachnospiraceae</taxon>
        <taxon>Sporofaciens</taxon>
    </lineage>
</organism>
<keyword evidence="2" id="KW-1185">Reference proteome</keyword>
<comment type="caution">
    <text evidence="1">The sequence shown here is derived from an EMBL/GenBank/DDBJ whole genome shotgun (WGS) entry which is preliminary data.</text>
</comment>
<proteinExistence type="predicted"/>
<name>A0A7X3MDK7_9FIRM</name>